<reference evidence="16" key="1">
    <citation type="submission" date="2019-02" db="EMBL/GenBank/DDBJ databases">
        <authorList>
            <person name="Li S.-H."/>
        </authorList>
    </citation>
    <scope>NUCLEOTIDE SEQUENCE</scope>
    <source>
        <strain evidence="16">IMCC11814</strain>
    </source>
</reference>
<dbReference type="EC" id="4.1.99.12" evidence="7 14"/>
<comment type="subunit">
    <text evidence="14">Homodimer.</text>
</comment>
<dbReference type="GO" id="GO:0008686">
    <property type="term" value="F:3,4-dihydroxy-2-butanone-4-phosphate synthase activity"/>
    <property type="evidence" value="ECO:0007669"/>
    <property type="project" value="UniProtKB-EC"/>
</dbReference>
<dbReference type="PIRSF" id="PIRSF001259">
    <property type="entry name" value="RibA"/>
    <property type="match status" value="1"/>
</dbReference>
<name>A0ABT3T1U0_9GAMM</name>
<dbReference type="InterPro" id="IPR017945">
    <property type="entry name" value="DHBP_synth_RibB-like_a/b_dom"/>
</dbReference>
<feature type="binding site" evidence="14">
    <location>
        <position position="143"/>
    </location>
    <ligand>
        <name>Mg(2+)</name>
        <dbReference type="ChEBI" id="CHEBI:18420"/>
        <label>2</label>
    </ligand>
</feature>
<dbReference type="Gene3D" id="3.90.870.10">
    <property type="entry name" value="DHBP synthase"/>
    <property type="match status" value="1"/>
</dbReference>
<evidence type="ECO:0000256" key="2">
    <source>
        <dbReference type="ARBA" id="ARBA00001936"/>
    </source>
</evidence>
<evidence type="ECO:0000256" key="5">
    <source>
        <dbReference type="ARBA" id="ARBA00005520"/>
    </source>
</evidence>
<organism evidence="16 17">
    <name type="scientific">Candidatus Marimicrobium litorale</name>
    <dbReference type="NCBI Taxonomy" id="2518991"/>
    <lineage>
        <taxon>Bacteria</taxon>
        <taxon>Pseudomonadati</taxon>
        <taxon>Pseudomonadota</taxon>
        <taxon>Gammaproteobacteria</taxon>
        <taxon>Cellvibrionales</taxon>
        <taxon>Halieaceae</taxon>
        <taxon>Marimicrobium</taxon>
    </lineage>
</organism>
<keyword evidence="10 14" id="KW-0479">Metal-binding</keyword>
<evidence type="ECO:0000256" key="12">
    <source>
        <dbReference type="ARBA" id="ARBA00023211"/>
    </source>
</evidence>
<comment type="cofactor">
    <cofactor evidence="2">
        <name>Mn(2+)</name>
        <dbReference type="ChEBI" id="CHEBI:29035"/>
    </cofactor>
</comment>
<feature type="site" description="Essential for catalytic activity" evidence="14">
    <location>
        <position position="126"/>
    </location>
</feature>
<comment type="pathway">
    <text evidence="4 14">Cofactor biosynthesis; riboflavin biosynthesis; 2-hydroxy-3-oxobutyl phosphate from D-ribulose 5-phosphate: step 1/1.</text>
</comment>
<keyword evidence="9 14" id="KW-0686">Riboflavin biosynthesis</keyword>
<evidence type="ECO:0000256" key="14">
    <source>
        <dbReference type="HAMAP-Rule" id="MF_00180"/>
    </source>
</evidence>
<feature type="binding site" evidence="14">
    <location>
        <position position="28"/>
    </location>
    <ligand>
        <name>Mg(2+)</name>
        <dbReference type="ChEBI" id="CHEBI:18420"/>
        <label>2</label>
    </ligand>
</feature>
<dbReference type="SUPFAM" id="SSF142695">
    <property type="entry name" value="RibA-like"/>
    <property type="match status" value="1"/>
</dbReference>
<evidence type="ECO:0000313" key="16">
    <source>
        <dbReference type="EMBL" id="MCX2976140.1"/>
    </source>
</evidence>
<dbReference type="InterPro" id="IPR036144">
    <property type="entry name" value="RibA-like_sf"/>
</dbReference>
<evidence type="ECO:0000256" key="6">
    <source>
        <dbReference type="ARBA" id="ARBA00008976"/>
    </source>
</evidence>
<dbReference type="HAMAP" id="MF_00180">
    <property type="entry name" value="RibB"/>
    <property type="match status" value="1"/>
</dbReference>
<evidence type="ECO:0000256" key="4">
    <source>
        <dbReference type="ARBA" id="ARBA00004904"/>
    </source>
</evidence>
<dbReference type="InterPro" id="IPR000422">
    <property type="entry name" value="DHBP_synthase_RibB"/>
</dbReference>
<evidence type="ECO:0000259" key="15">
    <source>
        <dbReference type="Pfam" id="PF00925"/>
    </source>
</evidence>
<comment type="caution">
    <text evidence="16">The sequence shown here is derived from an EMBL/GenBank/DDBJ whole genome shotgun (WGS) entry which is preliminary data.</text>
</comment>
<feature type="binding site" evidence="14">
    <location>
        <position position="32"/>
    </location>
    <ligand>
        <name>D-ribulose 5-phosphate</name>
        <dbReference type="ChEBI" id="CHEBI:58121"/>
    </ligand>
</feature>
<keyword evidence="13 14" id="KW-0456">Lyase</keyword>
<evidence type="ECO:0000256" key="13">
    <source>
        <dbReference type="ARBA" id="ARBA00023239"/>
    </source>
</evidence>
<dbReference type="Pfam" id="PF00925">
    <property type="entry name" value="GTP_cyclohydro2"/>
    <property type="match status" value="1"/>
</dbReference>
<keyword evidence="11 14" id="KW-0460">Magnesium</keyword>
<comment type="cofactor">
    <cofactor evidence="14">
        <name>Mg(2+)</name>
        <dbReference type="ChEBI" id="CHEBI:18420"/>
    </cofactor>
    <cofactor evidence="14">
        <name>Mn(2+)</name>
        <dbReference type="ChEBI" id="CHEBI:29035"/>
    </cofactor>
    <text evidence="14">Binds 2 divalent metal cations per subunit. Magnesium or manganese.</text>
</comment>
<comment type="function">
    <text evidence="3 14">Catalyzes the conversion of D-ribulose 5-phosphate to formate and 3,4-dihydroxy-2-butanone 4-phosphate.</text>
</comment>
<evidence type="ECO:0000313" key="17">
    <source>
        <dbReference type="Proteomes" id="UP001143304"/>
    </source>
</evidence>
<dbReference type="SUPFAM" id="SSF55821">
    <property type="entry name" value="YrdC/RibB"/>
    <property type="match status" value="1"/>
</dbReference>
<evidence type="ECO:0000256" key="11">
    <source>
        <dbReference type="ARBA" id="ARBA00022842"/>
    </source>
</evidence>
<comment type="similarity">
    <text evidence="14">Belongs to the DHBP synthase family.</text>
</comment>
<feature type="binding site" evidence="14">
    <location>
        <begin position="140"/>
        <end position="144"/>
    </location>
    <ligand>
        <name>D-ribulose 5-phosphate</name>
        <dbReference type="ChEBI" id="CHEBI:58121"/>
    </ligand>
</feature>
<gene>
    <name evidence="14 16" type="primary">ribB</name>
    <name evidence="16" type="ORF">EYC82_02055</name>
</gene>
<dbReference type="Proteomes" id="UP001143304">
    <property type="component" value="Unassembled WGS sequence"/>
</dbReference>
<proteinExistence type="inferred from homology"/>
<keyword evidence="17" id="KW-1185">Reference proteome</keyword>
<dbReference type="RefSeq" id="WP_279247894.1">
    <property type="nucleotide sequence ID" value="NZ_SHNO01000001.1"/>
</dbReference>
<dbReference type="PANTHER" id="PTHR21327">
    <property type="entry name" value="GTP CYCLOHYDROLASE II-RELATED"/>
    <property type="match status" value="1"/>
</dbReference>
<comment type="similarity">
    <text evidence="6">In the C-terminal section; belongs to the GTP cyclohydrolase II family.</text>
</comment>
<evidence type="ECO:0000256" key="7">
    <source>
        <dbReference type="ARBA" id="ARBA00012153"/>
    </source>
</evidence>
<accession>A0ABT3T1U0</accession>
<protein>
    <recommendedName>
        <fullName evidence="8 14">3,4-dihydroxy-2-butanone 4-phosphate synthase</fullName>
        <shortName evidence="14">DHBP synthase</shortName>
        <ecNumber evidence="7 14">4.1.99.12</ecNumber>
    </recommendedName>
</protein>
<dbReference type="Pfam" id="PF00926">
    <property type="entry name" value="DHBP_synthase"/>
    <property type="match status" value="1"/>
</dbReference>
<evidence type="ECO:0000256" key="9">
    <source>
        <dbReference type="ARBA" id="ARBA00022619"/>
    </source>
</evidence>
<keyword evidence="12 14" id="KW-0464">Manganese</keyword>
<comment type="catalytic activity">
    <reaction evidence="1 14">
        <text>D-ribulose 5-phosphate = (2S)-2-hydroxy-3-oxobutyl phosphate + formate + H(+)</text>
        <dbReference type="Rhea" id="RHEA:18457"/>
        <dbReference type="ChEBI" id="CHEBI:15378"/>
        <dbReference type="ChEBI" id="CHEBI:15740"/>
        <dbReference type="ChEBI" id="CHEBI:58121"/>
        <dbReference type="ChEBI" id="CHEBI:58830"/>
        <dbReference type="EC" id="4.1.99.12"/>
    </reaction>
</comment>
<evidence type="ECO:0000256" key="1">
    <source>
        <dbReference type="ARBA" id="ARBA00000141"/>
    </source>
</evidence>
<feature type="binding site" evidence="14">
    <location>
        <position position="28"/>
    </location>
    <ligand>
        <name>Mg(2+)</name>
        <dbReference type="ChEBI" id="CHEBI:18420"/>
        <label>1</label>
    </ligand>
</feature>
<comment type="similarity">
    <text evidence="5">In the N-terminal section; belongs to the DHBP synthase family.</text>
</comment>
<evidence type="ECO:0000256" key="10">
    <source>
        <dbReference type="ARBA" id="ARBA00022723"/>
    </source>
</evidence>
<sequence>MALSSVPDILDDIRAGKMVILMDDEDRENEGDLIIAAEAVTPEVITFFSSEACGLICMPITKERAQQLQLPLMVRDNRSQHETNFTVSIDAAERKGPGISSAQRAHTVLTAAGATAEPTDIAQPGHIFPLVAKPGGVLRRAGHTEAGVDLARMAGFEPAALIVEIMNEDGTMARRPQLEAFAKKHALHIGTIADLIQYRALHEQSIELKDRKTVLTDFGPFELHTFQDLVDDTIHYALTLGDILESEETLVRVQTINTLRDILGTRIEGADTGWSYRRAMEHIAAAGKGAVVLIGQDVSTEQQLAEVRLFPQPTGVGGSAPAEGVQNYRLIGTGSQILKRIGVGKMRLMSVPIHFNALSGFNLEVTAFAKPEGHVE</sequence>
<dbReference type="Gene3D" id="3.40.50.10990">
    <property type="entry name" value="GTP cyclohydrolase II"/>
    <property type="match status" value="1"/>
</dbReference>
<feature type="site" description="Essential for catalytic activity" evidence="14">
    <location>
        <position position="164"/>
    </location>
</feature>
<dbReference type="PANTHER" id="PTHR21327:SF34">
    <property type="entry name" value="3,4-DIHYDROXY-2-BUTANONE 4-PHOSPHATE SYNTHASE"/>
    <property type="match status" value="1"/>
</dbReference>
<feature type="domain" description="GTP cyclohydrolase II" evidence="15">
    <location>
        <begin position="212"/>
        <end position="367"/>
    </location>
</feature>
<dbReference type="EMBL" id="SHNO01000001">
    <property type="protein sequence ID" value="MCX2976140.1"/>
    <property type="molecule type" value="Genomic_DNA"/>
</dbReference>
<dbReference type="InterPro" id="IPR032677">
    <property type="entry name" value="GTP_cyclohydro_II"/>
</dbReference>
<evidence type="ECO:0000256" key="8">
    <source>
        <dbReference type="ARBA" id="ARBA00018836"/>
    </source>
</evidence>
<dbReference type="NCBIfam" id="TIGR00506">
    <property type="entry name" value="ribB"/>
    <property type="match status" value="1"/>
</dbReference>
<evidence type="ECO:0000256" key="3">
    <source>
        <dbReference type="ARBA" id="ARBA00002284"/>
    </source>
</evidence>
<feature type="binding site" evidence="14">
    <location>
        <begin position="27"/>
        <end position="28"/>
    </location>
    <ligand>
        <name>D-ribulose 5-phosphate</name>
        <dbReference type="ChEBI" id="CHEBI:58121"/>
    </ligand>
</feature>